<proteinExistence type="predicted"/>
<dbReference type="InterPro" id="IPR020843">
    <property type="entry name" value="ER"/>
</dbReference>
<dbReference type="SUPFAM" id="SSF51735">
    <property type="entry name" value="NAD(P)-binding Rossmann-fold domains"/>
    <property type="match status" value="1"/>
</dbReference>
<dbReference type="Pfam" id="PF08240">
    <property type="entry name" value="ADH_N"/>
    <property type="match status" value="1"/>
</dbReference>
<dbReference type="InterPro" id="IPR052733">
    <property type="entry name" value="Chloroplast_QOR"/>
</dbReference>
<evidence type="ECO:0000259" key="1">
    <source>
        <dbReference type="SMART" id="SM00829"/>
    </source>
</evidence>
<dbReference type="Pfam" id="PF13602">
    <property type="entry name" value="ADH_zinc_N_2"/>
    <property type="match status" value="1"/>
</dbReference>
<gene>
    <name evidence="2" type="ORF">F8O04_04015</name>
</gene>
<dbReference type="Proteomes" id="UP000431744">
    <property type="component" value="Unassembled WGS sequence"/>
</dbReference>
<dbReference type="OrthoDB" id="9790818at2"/>
<dbReference type="GO" id="GO:0016491">
    <property type="term" value="F:oxidoreductase activity"/>
    <property type="evidence" value="ECO:0007669"/>
    <property type="project" value="InterPro"/>
</dbReference>
<accession>A0A6H9WET6</accession>
<keyword evidence="3" id="KW-1185">Reference proteome</keyword>
<dbReference type="EMBL" id="WBJY01000001">
    <property type="protein sequence ID" value="KAB1649439.1"/>
    <property type="molecule type" value="Genomic_DNA"/>
</dbReference>
<dbReference type="PANTHER" id="PTHR44013">
    <property type="entry name" value="ZINC-TYPE ALCOHOL DEHYDROGENASE-LIKE PROTEIN C16A3.02C"/>
    <property type="match status" value="1"/>
</dbReference>
<dbReference type="Gene3D" id="3.40.50.720">
    <property type="entry name" value="NAD(P)-binding Rossmann-like Domain"/>
    <property type="match status" value="1"/>
</dbReference>
<dbReference type="PANTHER" id="PTHR44013:SF1">
    <property type="entry name" value="ZINC-TYPE ALCOHOL DEHYDROGENASE-LIKE PROTEIN C16A3.02C"/>
    <property type="match status" value="1"/>
</dbReference>
<dbReference type="Gene3D" id="3.90.180.10">
    <property type="entry name" value="Medium-chain alcohol dehydrogenases, catalytic domain"/>
    <property type="match status" value="1"/>
</dbReference>
<dbReference type="AlphaFoldDB" id="A0A6H9WET6"/>
<dbReference type="RefSeq" id="WP_158028029.1">
    <property type="nucleotide sequence ID" value="NZ_BMHG01000001.1"/>
</dbReference>
<dbReference type="InterPro" id="IPR013154">
    <property type="entry name" value="ADH-like_N"/>
</dbReference>
<name>A0A6H9WET6_9MICO</name>
<dbReference type="InterPro" id="IPR011032">
    <property type="entry name" value="GroES-like_sf"/>
</dbReference>
<comment type="caution">
    <text evidence="2">The sequence shown here is derived from an EMBL/GenBank/DDBJ whole genome shotgun (WGS) entry which is preliminary data.</text>
</comment>
<reference evidence="2 3" key="1">
    <citation type="submission" date="2019-09" db="EMBL/GenBank/DDBJ databases">
        <title>Phylogeny of genus Pseudoclavibacter and closely related genus.</title>
        <authorList>
            <person name="Li Y."/>
        </authorList>
    </citation>
    <scope>NUCLEOTIDE SEQUENCE [LARGE SCALE GENOMIC DNA]</scope>
    <source>
        <strain evidence="2 3">EGI 60007</strain>
    </source>
</reference>
<dbReference type="InterPro" id="IPR036291">
    <property type="entry name" value="NAD(P)-bd_dom_sf"/>
</dbReference>
<sequence>MPEHRTSAATAMTAAVSREFGAPEVVRHARVAKPRAPHPGEVLIGVRASTVSIADSRVRAKRVPTGTSLLASFTIGFRAPRIPVLGMDCSGIVEAVGEGVTHVAPGDEVIALLGSAFGGHAEYAIVGTTSTSVVRKPANLSFEEGAAIVFGGWTARTYLDVAGVKAGDTVLVNGASGAVGTAAVQLAAHAGAHVTGVCSARNADLVSSLGADRVIDYTTTDPVDDQTRYDIVVDNVGNIPFERLATAVKPGGTVLGVIAGLPDMIKAPMRGLRAGIRVVPANAPFDRHALERVAELATVGAFRPVIDRTYEFTDIVAAHRYVDTNRKRGNVVVRVP</sequence>
<dbReference type="SMART" id="SM00829">
    <property type="entry name" value="PKS_ER"/>
    <property type="match status" value="1"/>
</dbReference>
<evidence type="ECO:0000313" key="2">
    <source>
        <dbReference type="EMBL" id="KAB1649439.1"/>
    </source>
</evidence>
<protein>
    <submittedName>
        <fullName evidence="2">NAD(P)-dependent alcohol dehydrogenase</fullName>
    </submittedName>
</protein>
<feature type="domain" description="Enoyl reductase (ER)" evidence="1">
    <location>
        <begin position="21"/>
        <end position="333"/>
    </location>
</feature>
<organism evidence="2 3">
    <name type="scientific">Pseudoclavibacter endophyticus</name>
    <dbReference type="NCBI Taxonomy" id="1778590"/>
    <lineage>
        <taxon>Bacteria</taxon>
        <taxon>Bacillati</taxon>
        <taxon>Actinomycetota</taxon>
        <taxon>Actinomycetes</taxon>
        <taxon>Micrococcales</taxon>
        <taxon>Microbacteriaceae</taxon>
        <taxon>Pseudoclavibacter</taxon>
    </lineage>
</organism>
<dbReference type="SUPFAM" id="SSF50129">
    <property type="entry name" value="GroES-like"/>
    <property type="match status" value="1"/>
</dbReference>
<dbReference type="CDD" id="cd08267">
    <property type="entry name" value="MDR1"/>
    <property type="match status" value="1"/>
</dbReference>
<evidence type="ECO:0000313" key="3">
    <source>
        <dbReference type="Proteomes" id="UP000431744"/>
    </source>
</evidence>